<dbReference type="Pfam" id="PF12862">
    <property type="entry name" value="ANAPC5"/>
    <property type="match status" value="1"/>
</dbReference>
<dbReference type="EMBL" id="LVLJ01003657">
    <property type="protein sequence ID" value="OAE20256.1"/>
    <property type="molecule type" value="Genomic_DNA"/>
</dbReference>
<dbReference type="PANTHER" id="PTHR12830">
    <property type="entry name" value="ANAPHASE-PROMOTING COMPLEX SUBUNIT 5"/>
    <property type="match status" value="1"/>
</dbReference>
<dbReference type="InterPro" id="IPR000911">
    <property type="entry name" value="Ribosomal_uL11"/>
</dbReference>
<evidence type="ECO:0000313" key="16">
    <source>
        <dbReference type="EMBL" id="OAE20256.1"/>
    </source>
</evidence>
<keyword evidence="6" id="KW-0833">Ubl conjugation pathway</keyword>
<evidence type="ECO:0000256" key="9">
    <source>
        <dbReference type="ARBA" id="ARBA00023306"/>
    </source>
</evidence>
<feature type="region of interest" description="Disordered" evidence="11">
    <location>
        <begin position="236"/>
        <end position="257"/>
    </location>
</feature>
<dbReference type="InterPro" id="IPR020785">
    <property type="entry name" value="Ribosomal_uL11_CS"/>
</dbReference>
<dbReference type="GO" id="GO:1990904">
    <property type="term" value="C:ribonucleoprotein complex"/>
    <property type="evidence" value="ECO:0007669"/>
    <property type="project" value="UniProtKB-KW"/>
</dbReference>
<dbReference type="Gene3D" id="1.10.10.250">
    <property type="entry name" value="Ribosomal protein L11, C-terminal domain"/>
    <property type="match status" value="1"/>
</dbReference>
<dbReference type="InterPro" id="IPR020783">
    <property type="entry name" value="Ribosomal_uL11_C"/>
</dbReference>
<dbReference type="CDD" id="cd00349">
    <property type="entry name" value="Ribosomal_L11"/>
    <property type="match status" value="1"/>
</dbReference>
<evidence type="ECO:0000256" key="1">
    <source>
        <dbReference type="ARBA" id="ARBA00007450"/>
    </source>
</evidence>
<proteinExistence type="inferred from homology"/>
<protein>
    <recommendedName>
        <fullName evidence="3">Anaphase-promoting complex subunit 5</fullName>
    </recommendedName>
</protein>
<dbReference type="Proteomes" id="UP000077202">
    <property type="component" value="Unassembled WGS sequence"/>
</dbReference>
<dbReference type="InterPro" id="IPR020784">
    <property type="entry name" value="Ribosomal_uL11_N"/>
</dbReference>
<feature type="signal peptide" evidence="12">
    <location>
        <begin position="1"/>
        <end position="25"/>
    </location>
</feature>
<comment type="similarity">
    <text evidence="2 10">Belongs to the universal ribosomal protein uL11 family.</text>
</comment>
<comment type="similarity">
    <text evidence="1">Belongs to the APC5 family.</text>
</comment>
<feature type="chain" id="PRO_5008051857" description="Anaphase-promoting complex subunit 5" evidence="12">
    <location>
        <begin position="26"/>
        <end position="1117"/>
    </location>
</feature>
<sequence length="1117" mass="121671">MAGAPSRFVLTPHKLVMCILLNAVAAPRQGSTSLVALPLSSRHRLARLLLDFVKASASLLEPTYEELEHSLEKALGTESGFSEELHSLLKSFATPEDLFNLFLSLRELLASSPRPNLITSRGDGDQLSVDLSSTLGLFLRRCSLSFNELSFEQVCRLLRELKHYRELSDTVKSSAPPDSTLVRYFQQHQFLDEGIKEETSSSAKLGLGGNTRGLFGGLRESVGGDIFEARQSSGLANRDGASTGIRSATPSGETTSKRHFLRTSGEVEAYLSEQAVILETKRSFEKDFTDGLVTRLSELKELASHIPQVHYVQYLNYLFQKDYPAAMESLHRFFDFSAGEVFIPGSVTQYESGIGRLQAGLLGLGHMHSHMGHITMALQALNESILIAQQNNDNHCLLHALAALCNLFSEVGVYTDDDERCKWITHPGLDPEYKFYPAPEQHFVGLLKRCLRRALELRLPQLIGFSRLAIAKIKLQHVHKIAVVARMRNSLQFGTSPLEVCKILRVNQCSLGNVDSNGFRMSPSTPHGRNSHADLTSVGQVPAISGALSVTSWGWWKPQLKWLARSMLKLGGTSQLLRASSWEHYGSEPLVRASTLVHIACYADASSADDLSLAYIKLVKLQTNLRGYSAGCDSLVTAAKRFPLLSKSRVRALELQCTVERALYQGETEVAQVANGELLALASIVSGVDMGIKIQASVYKAQIQLAVCQYKEAAISTNRLFSLCFKGNMQQDSINLLLLMADIYKKAGNAVTGLPYVLAGLTLCQSLNLDLLQASAMVTLAELWIGLGMFPGRRGLVLLQQCMPVVLGHGSLELRARANFAVAQCYLSDPGFSVKKEPRVVLQPLQAAVSQAQQIEHTELTMESLYLHAVVLDSLGLIDERDQAAAAYQRCVMGMQGIVAQNRGLARRSGALGFREASAGCHSVRCGGGFVELRSLGAVFQSPSSLPSMLVETSSVQTGKVVEVYVRVTGGEVGAASSLAPKIGPLGLSPKKIGEDIAKETAKDWKGLRVTVKLTVQNRQAKVAVVPSAAALVIKALKEPERDRKKVKNIKHSGNISLDDVIEIAKIMAPRSMAKTLAGTVKEILGTCVSVGCTVDGKDPKDLQKEIDEGEVEIPEE</sequence>
<dbReference type="GO" id="GO:0070979">
    <property type="term" value="P:protein K11-linked ubiquitination"/>
    <property type="evidence" value="ECO:0007669"/>
    <property type="project" value="TreeGrafter"/>
</dbReference>
<evidence type="ECO:0000256" key="11">
    <source>
        <dbReference type="SAM" id="MobiDB-lite"/>
    </source>
</evidence>
<keyword evidence="8 10" id="KW-0687">Ribonucleoprotein</keyword>
<dbReference type="InterPro" id="IPR036769">
    <property type="entry name" value="Ribosomal_uL11_C_sf"/>
</dbReference>
<dbReference type="CDD" id="cd16270">
    <property type="entry name" value="Apc5_N"/>
    <property type="match status" value="1"/>
</dbReference>
<feature type="domain" description="Large ribosomal subunit protein uL11 N-terminal" evidence="14">
    <location>
        <begin position="964"/>
        <end position="1021"/>
    </location>
</feature>
<dbReference type="SMART" id="SM00649">
    <property type="entry name" value="RL11"/>
    <property type="match status" value="1"/>
</dbReference>
<dbReference type="SUPFAM" id="SSF54747">
    <property type="entry name" value="Ribosomal L11/L12e N-terminal domain"/>
    <property type="match status" value="1"/>
</dbReference>
<comment type="caution">
    <text evidence="16">The sequence shown here is derived from an EMBL/GenBank/DDBJ whole genome shotgun (WGS) entry which is preliminary data.</text>
</comment>
<accession>A0A176VKF9</accession>
<dbReference type="GO" id="GO:0051301">
    <property type="term" value="P:cell division"/>
    <property type="evidence" value="ECO:0007669"/>
    <property type="project" value="UniProtKB-KW"/>
</dbReference>
<dbReference type="PROSITE" id="PS00359">
    <property type="entry name" value="RIBOSOMAL_L11"/>
    <property type="match status" value="1"/>
</dbReference>
<feature type="domain" description="Large ribosomal subunit protein uL11 C-terminal" evidence="13">
    <location>
        <begin position="1026"/>
        <end position="1095"/>
    </location>
</feature>
<dbReference type="GO" id="GO:0006412">
    <property type="term" value="P:translation"/>
    <property type="evidence" value="ECO:0007669"/>
    <property type="project" value="InterPro"/>
</dbReference>
<gene>
    <name evidence="16" type="ORF">AXG93_3960s1470</name>
</gene>
<keyword evidence="12" id="KW-0732">Signal</keyword>
<dbReference type="GO" id="GO:0045842">
    <property type="term" value="P:positive regulation of mitotic metaphase/anaphase transition"/>
    <property type="evidence" value="ECO:0007669"/>
    <property type="project" value="TreeGrafter"/>
</dbReference>
<dbReference type="GO" id="GO:0003735">
    <property type="term" value="F:structural constituent of ribosome"/>
    <property type="evidence" value="ECO:0007669"/>
    <property type="project" value="InterPro"/>
</dbReference>
<dbReference type="PANTHER" id="PTHR12830:SF9">
    <property type="entry name" value="ANAPHASE-PROMOTING COMPLEX SUBUNIT 5"/>
    <property type="match status" value="1"/>
</dbReference>
<dbReference type="Gene3D" id="3.30.1550.10">
    <property type="entry name" value="Ribosomal protein L11/L12, N-terminal domain"/>
    <property type="match status" value="1"/>
</dbReference>
<organism evidence="16 17">
    <name type="scientific">Marchantia polymorpha subsp. ruderalis</name>
    <dbReference type="NCBI Taxonomy" id="1480154"/>
    <lineage>
        <taxon>Eukaryota</taxon>
        <taxon>Viridiplantae</taxon>
        <taxon>Streptophyta</taxon>
        <taxon>Embryophyta</taxon>
        <taxon>Marchantiophyta</taxon>
        <taxon>Marchantiopsida</taxon>
        <taxon>Marchantiidae</taxon>
        <taxon>Marchantiales</taxon>
        <taxon>Marchantiaceae</taxon>
        <taxon>Marchantia</taxon>
    </lineage>
</organism>
<dbReference type="InterPro" id="IPR037679">
    <property type="entry name" value="Apc5"/>
</dbReference>
<dbReference type="GO" id="GO:0005840">
    <property type="term" value="C:ribosome"/>
    <property type="evidence" value="ECO:0007669"/>
    <property type="project" value="UniProtKB-KW"/>
</dbReference>
<dbReference type="FunFam" id="3.30.1550.10:FF:000002">
    <property type="entry name" value="60S ribosomal protein L12"/>
    <property type="match status" value="1"/>
</dbReference>
<evidence type="ECO:0000313" key="17">
    <source>
        <dbReference type="Proteomes" id="UP000077202"/>
    </source>
</evidence>
<evidence type="ECO:0000259" key="14">
    <source>
        <dbReference type="Pfam" id="PF03946"/>
    </source>
</evidence>
<keyword evidence="4" id="KW-0132">Cell division</keyword>
<name>A0A176VKF9_MARPO</name>
<evidence type="ECO:0000256" key="2">
    <source>
        <dbReference type="ARBA" id="ARBA00010537"/>
    </source>
</evidence>
<dbReference type="GO" id="GO:0031145">
    <property type="term" value="P:anaphase-promoting complex-dependent catabolic process"/>
    <property type="evidence" value="ECO:0007669"/>
    <property type="project" value="TreeGrafter"/>
</dbReference>
<reference evidence="16" key="1">
    <citation type="submission" date="2016-03" db="EMBL/GenBank/DDBJ databases">
        <title>Mechanisms controlling the formation of the plant cell surface in tip-growing cells are functionally conserved among land plants.</title>
        <authorList>
            <person name="Honkanen S."/>
            <person name="Jones V.A."/>
            <person name="Morieri G."/>
            <person name="Champion C."/>
            <person name="Hetherington A.J."/>
            <person name="Kelly S."/>
            <person name="Saint-Marcoux D."/>
            <person name="Proust H."/>
            <person name="Prescott H."/>
            <person name="Dolan L."/>
        </authorList>
    </citation>
    <scope>NUCLEOTIDE SEQUENCE [LARGE SCALE GENOMIC DNA]</scope>
    <source>
        <tissue evidence="16">Whole gametophyte</tissue>
    </source>
</reference>
<evidence type="ECO:0000256" key="5">
    <source>
        <dbReference type="ARBA" id="ARBA00022776"/>
    </source>
</evidence>
<evidence type="ECO:0000256" key="8">
    <source>
        <dbReference type="ARBA" id="ARBA00023274"/>
    </source>
</evidence>
<keyword evidence="7 10" id="KW-0689">Ribosomal protein</keyword>
<evidence type="ECO:0000259" key="13">
    <source>
        <dbReference type="Pfam" id="PF00298"/>
    </source>
</evidence>
<dbReference type="FunFam" id="1.10.10.250:FF:000002">
    <property type="entry name" value="60S ribosomal protein L12"/>
    <property type="match status" value="1"/>
</dbReference>
<dbReference type="AlphaFoldDB" id="A0A176VKF9"/>
<dbReference type="InterPro" id="IPR036796">
    <property type="entry name" value="Ribosomal_uL11_N_sf"/>
</dbReference>
<keyword evidence="9" id="KW-0131">Cell cycle</keyword>
<dbReference type="Pfam" id="PF00298">
    <property type="entry name" value="Ribosomal_L11"/>
    <property type="match status" value="1"/>
</dbReference>
<evidence type="ECO:0000256" key="7">
    <source>
        <dbReference type="ARBA" id="ARBA00022980"/>
    </source>
</evidence>
<evidence type="ECO:0000256" key="12">
    <source>
        <dbReference type="SAM" id="SignalP"/>
    </source>
</evidence>
<dbReference type="GO" id="GO:0005680">
    <property type="term" value="C:anaphase-promoting complex"/>
    <property type="evidence" value="ECO:0007669"/>
    <property type="project" value="InterPro"/>
</dbReference>
<keyword evidence="17" id="KW-1185">Reference proteome</keyword>
<dbReference type="Pfam" id="PF03946">
    <property type="entry name" value="Ribosomal_L11_N"/>
    <property type="match status" value="1"/>
</dbReference>
<evidence type="ECO:0000259" key="15">
    <source>
        <dbReference type="Pfam" id="PF12862"/>
    </source>
</evidence>
<dbReference type="HAMAP" id="MF_00736">
    <property type="entry name" value="Ribosomal_uL11"/>
    <property type="match status" value="1"/>
</dbReference>
<feature type="domain" description="Anaphase-promoting complex subunit 5" evidence="15">
    <location>
        <begin position="310"/>
        <end position="409"/>
    </location>
</feature>
<dbReference type="SUPFAM" id="SSF46906">
    <property type="entry name" value="Ribosomal protein L11, C-terminal domain"/>
    <property type="match status" value="1"/>
</dbReference>
<dbReference type="InterPro" id="IPR026000">
    <property type="entry name" value="Apc5_dom"/>
</dbReference>
<evidence type="ECO:0000256" key="4">
    <source>
        <dbReference type="ARBA" id="ARBA00022618"/>
    </source>
</evidence>
<evidence type="ECO:0000256" key="3">
    <source>
        <dbReference type="ARBA" id="ARBA00016066"/>
    </source>
</evidence>
<keyword evidence="5" id="KW-0498">Mitosis</keyword>
<evidence type="ECO:0000256" key="10">
    <source>
        <dbReference type="RuleBase" id="RU003978"/>
    </source>
</evidence>
<feature type="compositionally biased region" description="Polar residues" evidence="11">
    <location>
        <begin position="244"/>
        <end position="254"/>
    </location>
</feature>
<evidence type="ECO:0000256" key="6">
    <source>
        <dbReference type="ARBA" id="ARBA00022786"/>
    </source>
</evidence>